<dbReference type="PANTHER" id="PTHR43531:SF11">
    <property type="entry name" value="METHYL-ACCEPTING CHEMOTAXIS PROTEIN 3"/>
    <property type="match status" value="1"/>
</dbReference>
<evidence type="ECO:0000259" key="8">
    <source>
        <dbReference type="PROSITE" id="PS50885"/>
    </source>
</evidence>
<comment type="similarity">
    <text evidence="3">Belongs to the methyl-accepting chemotaxis (MCP) protein family.</text>
</comment>
<dbReference type="GO" id="GO:0016020">
    <property type="term" value="C:membrane"/>
    <property type="evidence" value="ECO:0007669"/>
    <property type="project" value="UniProtKB-SubCell"/>
</dbReference>
<dbReference type="GO" id="GO:0004888">
    <property type="term" value="F:transmembrane signaling receptor activity"/>
    <property type="evidence" value="ECO:0007669"/>
    <property type="project" value="InterPro"/>
</dbReference>
<dbReference type="InterPro" id="IPR051310">
    <property type="entry name" value="MCP_chemotaxis"/>
</dbReference>
<feature type="transmembrane region" description="Helical" evidence="6">
    <location>
        <begin position="189"/>
        <end position="212"/>
    </location>
</feature>
<dbReference type="SUPFAM" id="SSF58104">
    <property type="entry name" value="Methyl-accepting chemotaxis protein (MCP) signaling domain"/>
    <property type="match status" value="1"/>
</dbReference>
<gene>
    <name evidence="9" type="ORF">GGR13_000255</name>
</gene>
<accession>A0A7W9CFH3</accession>
<evidence type="ECO:0000256" key="5">
    <source>
        <dbReference type="SAM" id="Coils"/>
    </source>
</evidence>
<evidence type="ECO:0000256" key="3">
    <source>
        <dbReference type="ARBA" id="ARBA00029447"/>
    </source>
</evidence>
<evidence type="ECO:0000313" key="9">
    <source>
        <dbReference type="EMBL" id="MBB5744683.1"/>
    </source>
</evidence>
<dbReference type="PROSITE" id="PS50111">
    <property type="entry name" value="CHEMOTAXIS_TRANSDUC_2"/>
    <property type="match status" value="1"/>
</dbReference>
<dbReference type="Gene3D" id="1.10.287.950">
    <property type="entry name" value="Methyl-accepting chemotaxis protein"/>
    <property type="match status" value="1"/>
</dbReference>
<dbReference type="SUPFAM" id="SSF158472">
    <property type="entry name" value="HAMP domain-like"/>
    <property type="match status" value="1"/>
</dbReference>
<proteinExistence type="inferred from homology"/>
<feature type="domain" description="HAMP" evidence="8">
    <location>
        <begin position="291"/>
        <end position="343"/>
    </location>
</feature>
<dbReference type="PRINTS" id="PR00260">
    <property type="entry name" value="CHEMTRNSDUCR"/>
</dbReference>
<evidence type="ECO:0000256" key="1">
    <source>
        <dbReference type="ARBA" id="ARBA00004370"/>
    </source>
</evidence>
<evidence type="ECO:0000313" key="10">
    <source>
        <dbReference type="Proteomes" id="UP000545037"/>
    </source>
</evidence>
<organism evidence="9 10">
    <name type="scientific">Brevundimonas variabilis</name>
    <dbReference type="NCBI Taxonomy" id="74312"/>
    <lineage>
        <taxon>Bacteria</taxon>
        <taxon>Pseudomonadati</taxon>
        <taxon>Pseudomonadota</taxon>
        <taxon>Alphaproteobacteria</taxon>
        <taxon>Caulobacterales</taxon>
        <taxon>Caulobacteraceae</taxon>
        <taxon>Brevundimonas</taxon>
    </lineage>
</organism>
<dbReference type="FunFam" id="1.10.287.950:FF:000001">
    <property type="entry name" value="Methyl-accepting chemotaxis sensory transducer"/>
    <property type="match status" value="1"/>
</dbReference>
<dbReference type="EMBL" id="JACHOR010000001">
    <property type="protein sequence ID" value="MBB5744683.1"/>
    <property type="molecule type" value="Genomic_DNA"/>
</dbReference>
<evidence type="ECO:0000256" key="2">
    <source>
        <dbReference type="ARBA" id="ARBA00022500"/>
    </source>
</evidence>
<dbReference type="Proteomes" id="UP000545037">
    <property type="component" value="Unassembled WGS sequence"/>
</dbReference>
<protein>
    <submittedName>
        <fullName evidence="9">Methyl-accepting chemotaxis protein</fullName>
    </submittedName>
</protein>
<dbReference type="PANTHER" id="PTHR43531">
    <property type="entry name" value="PROTEIN ICFG"/>
    <property type="match status" value="1"/>
</dbReference>
<dbReference type="SMART" id="SM00304">
    <property type="entry name" value="HAMP"/>
    <property type="match status" value="2"/>
</dbReference>
<keyword evidence="5" id="KW-0175">Coiled coil</keyword>
<keyword evidence="6" id="KW-1133">Transmembrane helix</keyword>
<evidence type="ECO:0000259" key="7">
    <source>
        <dbReference type="PROSITE" id="PS50111"/>
    </source>
</evidence>
<dbReference type="GO" id="GO:0007165">
    <property type="term" value="P:signal transduction"/>
    <property type="evidence" value="ECO:0007669"/>
    <property type="project" value="UniProtKB-KW"/>
</dbReference>
<dbReference type="Pfam" id="PF00015">
    <property type="entry name" value="MCPsignal"/>
    <property type="match status" value="1"/>
</dbReference>
<dbReference type="CDD" id="cd06225">
    <property type="entry name" value="HAMP"/>
    <property type="match status" value="1"/>
</dbReference>
<name>A0A7W9CFH3_9CAUL</name>
<dbReference type="InterPro" id="IPR003660">
    <property type="entry name" value="HAMP_dom"/>
</dbReference>
<dbReference type="GO" id="GO:0006935">
    <property type="term" value="P:chemotaxis"/>
    <property type="evidence" value="ECO:0007669"/>
    <property type="project" value="UniProtKB-KW"/>
</dbReference>
<comment type="subcellular location">
    <subcellularLocation>
        <location evidence="1">Membrane</location>
    </subcellularLocation>
</comment>
<feature type="domain" description="Methyl-accepting transducer" evidence="7">
    <location>
        <begin position="348"/>
        <end position="577"/>
    </location>
</feature>
<keyword evidence="6" id="KW-0472">Membrane</keyword>
<keyword evidence="6" id="KW-0812">Transmembrane</keyword>
<evidence type="ECO:0000256" key="6">
    <source>
        <dbReference type="SAM" id="Phobius"/>
    </source>
</evidence>
<feature type="transmembrane region" description="Helical" evidence="6">
    <location>
        <begin position="9"/>
        <end position="30"/>
    </location>
</feature>
<feature type="coiled-coil region" evidence="5">
    <location>
        <begin position="258"/>
        <end position="285"/>
    </location>
</feature>
<evidence type="ECO:0000256" key="4">
    <source>
        <dbReference type="PROSITE-ProRule" id="PRU00284"/>
    </source>
</evidence>
<dbReference type="PROSITE" id="PS50885">
    <property type="entry name" value="HAMP"/>
    <property type="match status" value="2"/>
</dbReference>
<keyword evidence="10" id="KW-1185">Reference proteome</keyword>
<reference evidence="9 10" key="1">
    <citation type="submission" date="2020-08" db="EMBL/GenBank/DDBJ databases">
        <title>Genomic Encyclopedia of Type Strains, Phase IV (KMG-IV): sequencing the most valuable type-strain genomes for metagenomic binning, comparative biology and taxonomic classification.</title>
        <authorList>
            <person name="Goeker M."/>
        </authorList>
    </citation>
    <scope>NUCLEOTIDE SEQUENCE [LARGE SCALE GENOMIC DNA]</scope>
    <source>
        <strain evidence="9 10">DSM 4737</strain>
    </source>
</reference>
<dbReference type="SMART" id="SM00283">
    <property type="entry name" value="MA"/>
    <property type="match status" value="1"/>
</dbReference>
<dbReference type="RefSeq" id="WP_183211654.1">
    <property type="nucleotide sequence ID" value="NZ_JACHOR010000001.1"/>
</dbReference>
<dbReference type="AlphaFoldDB" id="A0A7W9CFH3"/>
<sequence>MLKTIRAKIIVAGIAVVGLCLSMGAVGYWVDVTLGRALESSQLSSEVLRNHMRADMMHDALRSDALAALLSIDPQSGIALTDVKADLAEHSAVFRESVAANETLAQDAGTRRALAEVKPSLDAYIISAERIVALASSNAALARAELTPFMADFADLESRMEKAGDDITAVALASKTDAEAKAVLGRRMMIGAMIGGLLVAGVMIATALGQIVRPIMTLSNAMLALAKGETDVDMSSARRSDEVGAISRSVEALQTLIMERTRAEAEAVLRQREAADQERERADAARAATAREQAVVVGALASGLEHLAKGDLTYAIRAEFPGDYAKLKADFNLAIQQMREAMSDVVGNVGAIRSGSGEISHAADDLSRRTEQQAASLEETAAALDEITATVSRTATGASQALAAVKAAKGDAETSGVVVSEAIEAMSDIEKSANEISQIIGVIDEIAFQTNLLALNAGVEAARAGDAGRGFAVVAQEVRALAQRSAEAAKEIKVLISASSRQVSSGVGLVGQTGEALQSIMARVNEINGLIAEIAASASEQSTGLLEVNTAVNQMDQVTQQNAAMVEQSTAASHALAQEAEQLQRSVSRFQVESSGYRGGEAALQQAA</sequence>
<keyword evidence="4" id="KW-0807">Transducer</keyword>
<dbReference type="Gene3D" id="1.10.8.500">
    <property type="entry name" value="HAMP domain in histidine kinase"/>
    <property type="match status" value="1"/>
</dbReference>
<feature type="domain" description="HAMP" evidence="8">
    <location>
        <begin position="209"/>
        <end position="262"/>
    </location>
</feature>
<dbReference type="InterPro" id="IPR004090">
    <property type="entry name" value="Chemotax_Me-accpt_rcpt"/>
</dbReference>
<keyword evidence="2" id="KW-0145">Chemotaxis</keyword>
<dbReference type="InterPro" id="IPR004089">
    <property type="entry name" value="MCPsignal_dom"/>
</dbReference>
<dbReference type="CDD" id="cd11386">
    <property type="entry name" value="MCP_signal"/>
    <property type="match status" value="1"/>
</dbReference>
<comment type="caution">
    <text evidence="9">The sequence shown here is derived from an EMBL/GenBank/DDBJ whole genome shotgun (WGS) entry which is preliminary data.</text>
</comment>
<dbReference type="Pfam" id="PF00672">
    <property type="entry name" value="HAMP"/>
    <property type="match status" value="1"/>
</dbReference>